<dbReference type="OrthoDB" id="3789220at2"/>
<dbReference type="PANTHER" id="PTHR10199">
    <property type="entry name" value="THROMBOSPONDIN"/>
    <property type="match status" value="1"/>
</dbReference>
<accession>A0A4Z1CNX8</accession>
<feature type="compositionally biased region" description="Basic and acidic residues" evidence="3">
    <location>
        <begin position="348"/>
        <end position="362"/>
    </location>
</feature>
<keyword evidence="5" id="KW-1185">Reference proteome</keyword>
<dbReference type="EMBL" id="SRRO01000001">
    <property type="protein sequence ID" value="TGN66674.1"/>
    <property type="molecule type" value="Genomic_DNA"/>
</dbReference>
<organism evidence="4 5">
    <name type="scientific">Nocardioides eburneiflavus</name>
    <dbReference type="NCBI Taxonomy" id="2518372"/>
    <lineage>
        <taxon>Bacteria</taxon>
        <taxon>Bacillati</taxon>
        <taxon>Actinomycetota</taxon>
        <taxon>Actinomycetes</taxon>
        <taxon>Propionibacteriales</taxon>
        <taxon>Nocardioidaceae</taxon>
        <taxon>Nocardioides</taxon>
    </lineage>
</organism>
<feature type="region of interest" description="Disordered" evidence="3">
    <location>
        <begin position="326"/>
        <end position="380"/>
    </location>
</feature>
<evidence type="ECO:0000256" key="2">
    <source>
        <dbReference type="ARBA" id="ARBA00022837"/>
    </source>
</evidence>
<comment type="caution">
    <text evidence="4">The sequence shown here is derived from an EMBL/GenBank/DDBJ whole genome shotgun (WGS) entry which is preliminary data.</text>
</comment>
<dbReference type="GO" id="GO:0007155">
    <property type="term" value="P:cell adhesion"/>
    <property type="evidence" value="ECO:0007669"/>
    <property type="project" value="InterPro"/>
</dbReference>
<dbReference type="SUPFAM" id="SSF103647">
    <property type="entry name" value="TSP type-3 repeat"/>
    <property type="match status" value="1"/>
</dbReference>
<dbReference type="InterPro" id="IPR003367">
    <property type="entry name" value="Thrombospondin_3-like_rpt"/>
</dbReference>
<dbReference type="Pfam" id="PF02412">
    <property type="entry name" value="TSP_3"/>
    <property type="match status" value="2"/>
</dbReference>
<dbReference type="Proteomes" id="UP000297496">
    <property type="component" value="Unassembled WGS sequence"/>
</dbReference>
<keyword evidence="2" id="KW-0106">Calcium</keyword>
<evidence type="ECO:0000256" key="1">
    <source>
        <dbReference type="ARBA" id="ARBA00022729"/>
    </source>
</evidence>
<name>A0A4Z1CNX8_9ACTN</name>
<dbReference type="AlphaFoldDB" id="A0A4Z1CNX8"/>
<sequence length="380" mass="38986">METYLPSDWSTWDAAAGAVTFRVPRSYLTAAKVTAPYDVFALTSYRSPSHMWTVVADDRAPDKGGVGVAAPDGTAQAPATTGTSTTTSGGTGSGSLLNPVVLERPGGNTFMVTDSTLGVTGGPVHTFSLDVPETSTVELLMSWPDASDLDMWVTGAASGSAATAGQPERLVLEDVRGSLDIAVDPYLVVGVPSTTYTLQATIVPSGPVDGETPVDTDGDGVADGDDACPDVPAAGSSGCPVPSDETVTVYVDGVEVGSQDVESSNGPDAFAVDVVVPAGSHEVRTVWTQDDEVLATDVRNVVHTAPGTDRDGDGVLDASDNCVQQPNADQADLDRDARGDACDNDIDGDGHANAKERQHGTDPYDAASYPRKKGGTGLLG</sequence>
<dbReference type="GO" id="GO:0005509">
    <property type="term" value="F:calcium ion binding"/>
    <property type="evidence" value="ECO:0007669"/>
    <property type="project" value="InterPro"/>
</dbReference>
<reference evidence="4 5" key="1">
    <citation type="submission" date="2019-04" db="EMBL/GenBank/DDBJ databases">
        <title>Three New Species of Nocardioides, Nocardioides euryhalodurans sp. nov., Nocardioides seonyuensis sp. nov. and Nocardioides eburneoflavus sp. nov. Isolated from Soil.</title>
        <authorList>
            <person name="Roh S.G."/>
            <person name="Lee C."/>
            <person name="Kim M.-K."/>
            <person name="Kim S.B."/>
        </authorList>
    </citation>
    <scope>NUCLEOTIDE SEQUENCE [LARGE SCALE GENOMIC DNA]</scope>
    <source>
        <strain evidence="4 5">MMS17-SY213</strain>
    </source>
</reference>
<protein>
    <submittedName>
        <fullName evidence="4">Uncharacterized protein</fullName>
    </submittedName>
</protein>
<keyword evidence="1" id="KW-0732">Signal</keyword>
<evidence type="ECO:0000256" key="3">
    <source>
        <dbReference type="SAM" id="MobiDB-lite"/>
    </source>
</evidence>
<proteinExistence type="predicted"/>
<evidence type="ECO:0000313" key="5">
    <source>
        <dbReference type="Proteomes" id="UP000297496"/>
    </source>
</evidence>
<evidence type="ECO:0000313" key="4">
    <source>
        <dbReference type="EMBL" id="TGN66674.1"/>
    </source>
</evidence>
<dbReference type="Gene3D" id="4.10.1080.10">
    <property type="entry name" value="TSP type-3 repeat"/>
    <property type="match status" value="1"/>
</dbReference>
<dbReference type="PANTHER" id="PTHR10199:SF110">
    <property type="entry name" value="TSP C-TERMINAL DOMAIN-CONTAINING PROTEIN"/>
    <property type="match status" value="1"/>
</dbReference>
<feature type="region of interest" description="Disordered" evidence="3">
    <location>
        <begin position="63"/>
        <end position="97"/>
    </location>
</feature>
<feature type="compositionally biased region" description="Basic and acidic residues" evidence="3">
    <location>
        <begin position="332"/>
        <end position="341"/>
    </location>
</feature>
<gene>
    <name evidence="4" type="ORF">EXE59_04915</name>
</gene>
<dbReference type="InterPro" id="IPR028974">
    <property type="entry name" value="TSP_type-3_rpt"/>
</dbReference>